<comment type="caution">
    <text evidence="10">The sequence shown here is derived from an EMBL/GenBank/DDBJ whole genome shotgun (WGS) entry which is preliminary data.</text>
</comment>
<dbReference type="PROSITE" id="PS00171">
    <property type="entry name" value="TIM_1"/>
    <property type="match status" value="1"/>
</dbReference>
<dbReference type="SUPFAM" id="SSF51351">
    <property type="entry name" value="Triosephosphate isomerase (TIM)"/>
    <property type="match status" value="1"/>
</dbReference>
<name>A0A9X2I551_9GAMM</name>
<dbReference type="GO" id="GO:0046166">
    <property type="term" value="P:glyceraldehyde-3-phosphate biosynthetic process"/>
    <property type="evidence" value="ECO:0007669"/>
    <property type="project" value="TreeGrafter"/>
</dbReference>
<evidence type="ECO:0000256" key="1">
    <source>
        <dbReference type="ARBA" id="ARBA00004680"/>
    </source>
</evidence>
<organism evidence="10 11">
    <name type="scientific">Gilvimarinus xylanilyticus</name>
    <dbReference type="NCBI Taxonomy" id="2944139"/>
    <lineage>
        <taxon>Bacteria</taxon>
        <taxon>Pseudomonadati</taxon>
        <taxon>Pseudomonadota</taxon>
        <taxon>Gammaproteobacteria</taxon>
        <taxon>Cellvibrionales</taxon>
        <taxon>Cellvibrionaceae</taxon>
        <taxon>Gilvimarinus</taxon>
    </lineage>
</organism>
<evidence type="ECO:0000256" key="2">
    <source>
        <dbReference type="ARBA" id="ARBA00004939"/>
    </source>
</evidence>
<dbReference type="PROSITE" id="PS51440">
    <property type="entry name" value="TIM_2"/>
    <property type="match status" value="1"/>
</dbReference>
<keyword evidence="6 8" id="KW-0324">Glycolysis</keyword>
<keyword evidence="5 8" id="KW-0963">Cytoplasm</keyword>
<comment type="pathway">
    <text evidence="1 8 9">Carbohydrate degradation; glycolysis; D-glyceraldehyde 3-phosphate from glycerone phosphate: step 1/1.</text>
</comment>
<dbReference type="EMBL" id="JAMFTH010000004">
    <property type="protein sequence ID" value="MCP8900156.1"/>
    <property type="molecule type" value="Genomic_DNA"/>
</dbReference>
<dbReference type="AlphaFoldDB" id="A0A9X2I551"/>
<dbReference type="GO" id="GO:0004807">
    <property type="term" value="F:triose-phosphate isomerase activity"/>
    <property type="evidence" value="ECO:0007669"/>
    <property type="project" value="UniProtKB-UniRule"/>
</dbReference>
<gene>
    <name evidence="8 10" type="primary">tpiA</name>
    <name evidence="10" type="ORF">M6D89_12680</name>
</gene>
<evidence type="ECO:0000256" key="7">
    <source>
        <dbReference type="ARBA" id="ARBA00023235"/>
    </source>
</evidence>
<dbReference type="PANTHER" id="PTHR21139:SF42">
    <property type="entry name" value="TRIOSEPHOSPHATE ISOMERASE"/>
    <property type="match status" value="1"/>
</dbReference>
<comment type="catalytic activity">
    <reaction evidence="8 9">
        <text>D-glyceraldehyde 3-phosphate = dihydroxyacetone phosphate</text>
        <dbReference type="Rhea" id="RHEA:18585"/>
        <dbReference type="ChEBI" id="CHEBI:57642"/>
        <dbReference type="ChEBI" id="CHEBI:59776"/>
        <dbReference type="EC" id="5.3.1.1"/>
    </reaction>
</comment>
<reference evidence="10" key="1">
    <citation type="submission" date="2022-05" db="EMBL/GenBank/DDBJ databases">
        <authorList>
            <person name="Sun H.-N."/>
        </authorList>
    </citation>
    <scope>NUCLEOTIDE SEQUENCE</scope>
    <source>
        <strain evidence="10">HB14</strain>
    </source>
</reference>
<evidence type="ECO:0000313" key="10">
    <source>
        <dbReference type="EMBL" id="MCP8900156.1"/>
    </source>
</evidence>
<evidence type="ECO:0000256" key="4">
    <source>
        <dbReference type="ARBA" id="ARBA00022432"/>
    </source>
</evidence>
<dbReference type="InterPro" id="IPR013785">
    <property type="entry name" value="Aldolase_TIM"/>
</dbReference>
<keyword evidence="7 8" id="KW-0413">Isomerase</keyword>
<feature type="binding site" evidence="8">
    <location>
        <position position="215"/>
    </location>
    <ligand>
        <name>substrate</name>
    </ligand>
</feature>
<evidence type="ECO:0000256" key="9">
    <source>
        <dbReference type="RuleBase" id="RU363013"/>
    </source>
</evidence>
<dbReference type="GO" id="GO:0019563">
    <property type="term" value="P:glycerol catabolic process"/>
    <property type="evidence" value="ECO:0007669"/>
    <property type="project" value="TreeGrafter"/>
</dbReference>
<dbReference type="CDD" id="cd00311">
    <property type="entry name" value="TIM"/>
    <property type="match status" value="1"/>
</dbReference>
<evidence type="ECO:0000256" key="3">
    <source>
        <dbReference type="ARBA" id="ARBA00007422"/>
    </source>
</evidence>
<dbReference type="GO" id="GO:0006096">
    <property type="term" value="P:glycolytic process"/>
    <property type="evidence" value="ECO:0007669"/>
    <property type="project" value="UniProtKB-UniRule"/>
</dbReference>
<keyword evidence="11" id="KW-1185">Reference proteome</keyword>
<reference evidence="10" key="2">
    <citation type="submission" date="2023-01" db="EMBL/GenBank/DDBJ databases">
        <title>Gilvimarinus xylanilyticus HB14 isolated from Caulerpa lentillifera aquaculture base in Hainan, China.</title>
        <authorList>
            <person name="Zhang Y.-J."/>
        </authorList>
    </citation>
    <scope>NUCLEOTIDE SEQUENCE</scope>
    <source>
        <strain evidence="10">HB14</strain>
    </source>
</reference>
<proteinExistence type="inferred from homology"/>
<feature type="binding site" evidence="8">
    <location>
        <begin position="236"/>
        <end position="237"/>
    </location>
    <ligand>
        <name>substrate</name>
    </ligand>
</feature>
<evidence type="ECO:0000256" key="8">
    <source>
        <dbReference type="HAMAP-Rule" id="MF_00147"/>
    </source>
</evidence>
<protein>
    <recommendedName>
        <fullName evidence="8 9">Triosephosphate isomerase</fullName>
        <shortName evidence="8">TIM</shortName>
        <shortName evidence="8">TPI</shortName>
        <ecNumber evidence="8 9">5.3.1.1</ecNumber>
    </recommendedName>
    <alternativeName>
        <fullName evidence="8">Triose-phosphate isomerase</fullName>
    </alternativeName>
</protein>
<dbReference type="Gene3D" id="3.20.20.70">
    <property type="entry name" value="Aldolase class I"/>
    <property type="match status" value="1"/>
</dbReference>
<dbReference type="Proteomes" id="UP001139319">
    <property type="component" value="Unassembled WGS sequence"/>
</dbReference>
<keyword evidence="4 8" id="KW-0312">Gluconeogenesis</keyword>
<comment type="similarity">
    <text evidence="3 8 9">Belongs to the triosephosphate isomerase family.</text>
</comment>
<sequence length="257" mass="27548">MTSQPSAGRRRLIVGNWKMNGNRQGNDRLLQEILQGWNPLKDTDTVICPPFVYLQQVAQALKSCQIMWGAQSTNAEQAGAYTGEVSASMLADMGCRYVIVGHNERRRLQGEDNAQVAAQYTAVLDAGLIPILCVGESSEQREAGQALATIESQLHAVIDHAGLESFAHAVVAYEPIWAVGTGKTATPEEAEQVHGFIRETFGHLGQQLTILYGGSVKPSNAAELFAKADIDGALLGGASLNAEDFIAVCQHAESADK</sequence>
<dbReference type="FunFam" id="3.20.20.70:FF:000016">
    <property type="entry name" value="Triosephosphate isomerase"/>
    <property type="match status" value="1"/>
</dbReference>
<evidence type="ECO:0000256" key="6">
    <source>
        <dbReference type="ARBA" id="ARBA00023152"/>
    </source>
</evidence>
<feature type="binding site" evidence="8">
    <location>
        <begin position="16"/>
        <end position="18"/>
    </location>
    <ligand>
        <name>substrate</name>
    </ligand>
</feature>
<dbReference type="InterPro" id="IPR035990">
    <property type="entry name" value="TIM_sf"/>
</dbReference>
<dbReference type="NCBIfam" id="TIGR00419">
    <property type="entry name" value="tim"/>
    <property type="match status" value="1"/>
</dbReference>
<dbReference type="EC" id="5.3.1.1" evidence="8 9"/>
<dbReference type="RefSeq" id="WP_253968452.1">
    <property type="nucleotide sequence ID" value="NZ_JAMFTH010000004.1"/>
</dbReference>
<dbReference type="Pfam" id="PF00121">
    <property type="entry name" value="TIM"/>
    <property type="match status" value="1"/>
</dbReference>
<comment type="function">
    <text evidence="8">Involved in the gluconeogenesis. Catalyzes stereospecifically the conversion of dihydroxyacetone phosphate (DHAP) to D-glyceraldehyde-3-phosphate (G3P).</text>
</comment>
<comment type="subcellular location">
    <subcellularLocation>
        <location evidence="8 9">Cytoplasm</location>
    </subcellularLocation>
</comment>
<comment type="pathway">
    <text evidence="8 9">Carbohydrate biosynthesis; gluconeogenesis.</text>
</comment>
<dbReference type="HAMAP" id="MF_00147_B">
    <property type="entry name" value="TIM_B"/>
    <property type="match status" value="1"/>
</dbReference>
<dbReference type="GO" id="GO:0006094">
    <property type="term" value="P:gluconeogenesis"/>
    <property type="evidence" value="ECO:0007669"/>
    <property type="project" value="UniProtKB-UniRule"/>
</dbReference>
<dbReference type="PANTHER" id="PTHR21139">
    <property type="entry name" value="TRIOSEPHOSPHATE ISOMERASE"/>
    <property type="match status" value="1"/>
</dbReference>
<accession>A0A9X2I551</accession>
<dbReference type="InterPro" id="IPR022896">
    <property type="entry name" value="TrioseP_Isoase_bac/euk"/>
</dbReference>
<dbReference type="InterPro" id="IPR000652">
    <property type="entry name" value="Triosephosphate_isomerase"/>
</dbReference>
<comment type="subunit">
    <text evidence="8 9">Homodimer.</text>
</comment>
<evidence type="ECO:0000256" key="5">
    <source>
        <dbReference type="ARBA" id="ARBA00022490"/>
    </source>
</evidence>
<dbReference type="InterPro" id="IPR020861">
    <property type="entry name" value="Triosephosphate_isomerase_AS"/>
</dbReference>
<feature type="binding site" evidence="8">
    <location>
        <position position="180"/>
    </location>
    <ligand>
        <name>substrate</name>
    </ligand>
</feature>
<evidence type="ECO:0000313" key="11">
    <source>
        <dbReference type="Proteomes" id="UP001139319"/>
    </source>
</evidence>
<comment type="pathway">
    <text evidence="2">Carbohydrate metabolism; erythritol degradation.</text>
</comment>
<feature type="active site" description="Electrophile" evidence="8">
    <location>
        <position position="102"/>
    </location>
</feature>
<feature type="active site" description="Proton acceptor" evidence="8">
    <location>
        <position position="174"/>
    </location>
</feature>
<dbReference type="GO" id="GO:0005829">
    <property type="term" value="C:cytosol"/>
    <property type="evidence" value="ECO:0007669"/>
    <property type="project" value="TreeGrafter"/>
</dbReference>